<evidence type="ECO:0000313" key="2">
    <source>
        <dbReference type="EMBL" id="BAH92545.1"/>
    </source>
</evidence>
<dbReference type="EMBL" id="AP008210">
    <property type="protein sequence ID" value="BAH92545.1"/>
    <property type="molecule type" value="Genomic_DNA"/>
</dbReference>
<dbReference type="Proteomes" id="UP000000763">
    <property type="component" value="Chromosome 4"/>
</dbReference>
<feature type="compositionally biased region" description="Basic residues" evidence="1">
    <location>
        <begin position="84"/>
        <end position="106"/>
    </location>
</feature>
<dbReference type="AlphaFoldDB" id="C7J1H3"/>
<sequence length="126" mass="14274">LPLPPANPFFPFFPSPPPHSNHHNHLLCSRREALLLAVPANSSSPSAGNHPPQMRVVREHKLPPTSLIPGHWSPSAPSLSLLLHGKKERRKMTGGRRRRKKRKRKRKTDIRVYYIWMVTCGISSIG</sequence>
<protein>
    <submittedName>
        <fullName evidence="2">Os04g0266330 protein</fullName>
    </submittedName>
</protein>
<accession>C7J1H3</accession>
<feature type="compositionally biased region" description="Low complexity" evidence="1">
    <location>
        <begin position="73"/>
        <end position="83"/>
    </location>
</feature>
<reference evidence="2 3" key="1">
    <citation type="journal article" date="2005" name="Nature">
        <title>The map-based sequence of the rice genome.</title>
        <authorList>
            <consortium name="International rice genome sequencing project (IRGSP)"/>
            <person name="Matsumoto T."/>
            <person name="Wu J."/>
            <person name="Kanamori H."/>
            <person name="Katayose Y."/>
            <person name="Fujisawa M."/>
            <person name="Namiki N."/>
            <person name="Mizuno H."/>
            <person name="Yamamoto K."/>
            <person name="Antonio B.A."/>
            <person name="Baba T."/>
            <person name="Sakata K."/>
            <person name="Nagamura Y."/>
            <person name="Aoki H."/>
            <person name="Arikawa K."/>
            <person name="Arita K."/>
            <person name="Bito T."/>
            <person name="Chiden Y."/>
            <person name="Fujitsuka N."/>
            <person name="Fukunaka R."/>
            <person name="Hamada M."/>
            <person name="Harada C."/>
            <person name="Hayashi A."/>
            <person name="Hijishita S."/>
            <person name="Honda M."/>
            <person name="Hosokawa S."/>
            <person name="Ichikawa Y."/>
            <person name="Idonuma A."/>
            <person name="Iijima M."/>
            <person name="Ikeda M."/>
            <person name="Ikeno M."/>
            <person name="Ito K."/>
            <person name="Ito S."/>
            <person name="Ito T."/>
            <person name="Ito Y."/>
            <person name="Ito Y."/>
            <person name="Iwabuchi A."/>
            <person name="Kamiya K."/>
            <person name="Karasawa W."/>
            <person name="Kurita K."/>
            <person name="Katagiri S."/>
            <person name="Kikuta A."/>
            <person name="Kobayashi H."/>
            <person name="Kobayashi N."/>
            <person name="Machita K."/>
            <person name="Maehara T."/>
            <person name="Masukawa M."/>
            <person name="Mizubayashi T."/>
            <person name="Mukai Y."/>
            <person name="Nagasaki H."/>
            <person name="Nagata Y."/>
            <person name="Naito S."/>
            <person name="Nakashima M."/>
            <person name="Nakama Y."/>
            <person name="Nakamichi Y."/>
            <person name="Nakamura M."/>
            <person name="Meguro A."/>
            <person name="Negishi M."/>
            <person name="Ohta I."/>
            <person name="Ohta T."/>
            <person name="Okamoto M."/>
            <person name="Ono N."/>
            <person name="Saji S."/>
            <person name="Sakaguchi M."/>
            <person name="Sakai K."/>
            <person name="Shibata M."/>
            <person name="Shimokawa T."/>
            <person name="Song J."/>
            <person name="Takazaki Y."/>
            <person name="Terasawa K."/>
            <person name="Tsugane M."/>
            <person name="Tsuji K."/>
            <person name="Ueda S."/>
            <person name="Waki K."/>
            <person name="Yamagata H."/>
            <person name="Yamamoto M."/>
            <person name="Yamamoto S."/>
            <person name="Yamane H."/>
            <person name="Yoshiki S."/>
            <person name="Yoshihara R."/>
            <person name="Yukawa K."/>
            <person name="Zhong H."/>
            <person name="Yano M."/>
            <person name="Yuan Q."/>
            <person name="Ouyang S."/>
            <person name="Liu J."/>
            <person name="Jones K.M."/>
            <person name="Gansberger K."/>
            <person name="Moffat K."/>
            <person name="Hill J."/>
            <person name="Bera J."/>
            <person name="Fadrosh D."/>
            <person name="Jin S."/>
            <person name="Johri S."/>
            <person name="Kim M."/>
            <person name="Overton L."/>
            <person name="Reardon M."/>
            <person name="Tsitrin T."/>
            <person name="Vuong H."/>
            <person name="Weaver B."/>
            <person name="Ciecko A."/>
            <person name="Tallon L."/>
            <person name="Jackson J."/>
            <person name="Pai G."/>
            <person name="Aken S.V."/>
            <person name="Utterback T."/>
            <person name="Reidmuller S."/>
            <person name="Feldblyum T."/>
            <person name="Hsiao J."/>
            <person name="Zismann V."/>
            <person name="Iobst S."/>
            <person name="de Vazeille A.R."/>
            <person name="Buell C.R."/>
            <person name="Ying K."/>
            <person name="Li Y."/>
            <person name="Lu T."/>
            <person name="Huang Y."/>
            <person name="Zhao Q."/>
            <person name="Feng Q."/>
            <person name="Zhang L."/>
            <person name="Zhu J."/>
            <person name="Weng Q."/>
            <person name="Mu J."/>
            <person name="Lu Y."/>
            <person name="Fan D."/>
            <person name="Liu Y."/>
            <person name="Guan J."/>
            <person name="Zhang Y."/>
            <person name="Yu S."/>
            <person name="Liu X."/>
            <person name="Zhang Y."/>
            <person name="Hong G."/>
            <person name="Han B."/>
            <person name="Choisne N."/>
            <person name="Demange N."/>
            <person name="Orjeda G."/>
            <person name="Samain S."/>
            <person name="Cattolico L."/>
            <person name="Pelletier E."/>
            <person name="Couloux A."/>
            <person name="Segurens B."/>
            <person name="Wincker P."/>
            <person name="D'Hont A."/>
            <person name="Scarpelli C."/>
            <person name="Weissenbach J."/>
            <person name="Salanoubat M."/>
            <person name="Quetier F."/>
            <person name="Yu Y."/>
            <person name="Kim H.R."/>
            <person name="Rambo T."/>
            <person name="Currie J."/>
            <person name="Collura K."/>
            <person name="Luo M."/>
            <person name="Yang T."/>
            <person name="Ammiraju J.S.S."/>
            <person name="Engler F."/>
            <person name="Soderlund C."/>
            <person name="Wing R.A."/>
            <person name="Palmer L.E."/>
            <person name="de la Bastide M."/>
            <person name="Spiegel L."/>
            <person name="Nascimento L."/>
            <person name="Zutavern T."/>
            <person name="O'Shaughnessy A."/>
            <person name="Dike S."/>
            <person name="Dedhia N."/>
            <person name="Preston R."/>
            <person name="Balija V."/>
            <person name="McCombie W.R."/>
            <person name="Chow T."/>
            <person name="Chen H."/>
            <person name="Chung M."/>
            <person name="Chen C."/>
            <person name="Shaw J."/>
            <person name="Wu H."/>
            <person name="Hsiao K."/>
            <person name="Chao Y."/>
            <person name="Chu M."/>
            <person name="Cheng C."/>
            <person name="Hour A."/>
            <person name="Lee P."/>
            <person name="Lin S."/>
            <person name="Lin Y."/>
            <person name="Liou J."/>
            <person name="Liu S."/>
            <person name="Hsing Y."/>
            <person name="Raghuvanshi S."/>
            <person name="Mohanty A."/>
            <person name="Bharti A.K."/>
            <person name="Gaur A."/>
            <person name="Gupta V."/>
            <person name="Kumar D."/>
            <person name="Ravi V."/>
            <person name="Vij S."/>
            <person name="Kapur A."/>
            <person name="Khurana P."/>
            <person name="Khurana P."/>
            <person name="Khurana J.P."/>
            <person name="Tyagi A.K."/>
            <person name="Gaikwad K."/>
            <person name="Singh A."/>
            <person name="Dalal V."/>
            <person name="Srivastava S."/>
            <person name="Dixit A."/>
            <person name="Pal A.K."/>
            <person name="Ghazi I.A."/>
            <person name="Yadav M."/>
            <person name="Pandit A."/>
            <person name="Bhargava A."/>
            <person name="Sureshbabu K."/>
            <person name="Batra K."/>
            <person name="Sharma T.R."/>
            <person name="Mohapatra T."/>
            <person name="Singh N.K."/>
            <person name="Messing J."/>
            <person name="Nelson A.B."/>
            <person name="Fuks G."/>
            <person name="Kavchok S."/>
            <person name="Keizer G."/>
            <person name="Linton E."/>
            <person name="Llaca V."/>
            <person name="Song R."/>
            <person name="Tanyolac B."/>
            <person name="Young S."/>
            <person name="Ho-Il K."/>
            <person name="Hahn J.H."/>
            <person name="Sangsakoo G."/>
            <person name="Vanavichit A."/>
            <person name="de Mattos Luiz.A.T."/>
            <person name="Zimmer P.D."/>
            <person name="Malone G."/>
            <person name="Dellagostin O."/>
            <person name="de Oliveira A.C."/>
            <person name="Bevan M."/>
            <person name="Bancroft I."/>
            <person name="Minx P."/>
            <person name="Cordum H."/>
            <person name="Wilson R."/>
            <person name="Cheng Z."/>
            <person name="Jin W."/>
            <person name="Jiang J."/>
            <person name="Leong S.A."/>
            <person name="Iwama H."/>
            <person name="Gojobori T."/>
            <person name="Itoh T."/>
            <person name="Niimura Y."/>
            <person name="Fujii Y."/>
            <person name="Habara T."/>
            <person name="Sakai H."/>
            <person name="Sato Y."/>
            <person name="Wilson G."/>
            <person name="Kumar K."/>
            <person name="McCouch S."/>
            <person name="Juretic N."/>
            <person name="Hoen D."/>
            <person name="Wright S."/>
            <person name="Bruskiewich R."/>
            <person name="Bureau T."/>
            <person name="Miyao A."/>
            <person name="Hirochika H."/>
            <person name="Nishikawa T."/>
            <person name="Kadowaki K."/>
            <person name="Sugiura M."/>
            <person name="Burr B."/>
            <person name="Sasaki T."/>
        </authorList>
    </citation>
    <scope>NUCLEOTIDE SEQUENCE [LARGE SCALE GENOMIC DNA]</scope>
    <source>
        <strain evidence="3">cv. Nipponbare</strain>
    </source>
</reference>
<evidence type="ECO:0000256" key="1">
    <source>
        <dbReference type="SAM" id="MobiDB-lite"/>
    </source>
</evidence>
<reference evidence="3" key="2">
    <citation type="journal article" date="2008" name="Nucleic Acids Res.">
        <title>The rice annotation project database (RAP-DB): 2008 update.</title>
        <authorList>
            <consortium name="The rice annotation project (RAP)"/>
        </authorList>
    </citation>
    <scope>GENOME REANNOTATION</scope>
    <source>
        <strain evidence="3">cv. Nipponbare</strain>
    </source>
</reference>
<gene>
    <name evidence="2" type="ordered locus">Os04g0266330</name>
</gene>
<feature type="non-terminal residue" evidence="2">
    <location>
        <position position="1"/>
    </location>
</feature>
<evidence type="ECO:0000313" key="3">
    <source>
        <dbReference type="Proteomes" id="UP000000763"/>
    </source>
</evidence>
<organism evidence="2 3">
    <name type="scientific">Oryza sativa subsp. japonica</name>
    <name type="common">Rice</name>
    <dbReference type="NCBI Taxonomy" id="39947"/>
    <lineage>
        <taxon>Eukaryota</taxon>
        <taxon>Viridiplantae</taxon>
        <taxon>Streptophyta</taxon>
        <taxon>Embryophyta</taxon>
        <taxon>Tracheophyta</taxon>
        <taxon>Spermatophyta</taxon>
        <taxon>Magnoliopsida</taxon>
        <taxon>Liliopsida</taxon>
        <taxon>Poales</taxon>
        <taxon>Poaceae</taxon>
        <taxon>BOP clade</taxon>
        <taxon>Oryzoideae</taxon>
        <taxon>Oryzeae</taxon>
        <taxon>Oryzinae</taxon>
        <taxon>Oryza</taxon>
        <taxon>Oryza sativa</taxon>
    </lineage>
</organism>
<dbReference type="KEGG" id="dosa:Os04g0266330"/>
<proteinExistence type="predicted"/>
<feature type="region of interest" description="Disordered" evidence="1">
    <location>
        <begin position="65"/>
        <end position="106"/>
    </location>
</feature>
<name>C7J1H3_ORYSJ</name>